<gene>
    <name evidence="3" type="ORF">H0S73_12370</name>
</gene>
<feature type="region of interest" description="Disordered" evidence="1">
    <location>
        <begin position="433"/>
        <end position="457"/>
    </location>
</feature>
<dbReference type="Proteomes" id="UP000572984">
    <property type="component" value="Unassembled WGS sequence"/>
</dbReference>
<keyword evidence="4" id="KW-1185">Reference proteome</keyword>
<dbReference type="InterPro" id="IPR035412">
    <property type="entry name" value="Terminase_L_N"/>
</dbReference>
<organism evidence="3 4">
    <name type="scientific">Microvirga mediterraneensis</name>
    <dbReference type="NCBI Taxonomy" id="2754695"/>
    <lineage>
        <taxon>Bacteria</taxon>
        <taxon>Pseudomonadati</taxon>
        <taxon>Pseudomonadota</taxon>
        <taxon>Alphaproteobacteria</taxon>
        <taxon>Hyphomicrobiales</taxon>
        <taxon>Methylobacteriaceae</taxon>
        <taxon>Microvirga</taxon>
    </lineage>
</organism>
<dbReference type="RefSeq" id="WP_181052443.1">
    <property type="nucleotide sequence ID" value="NZ_JACDXJ010000001.1"/>
</dbReference>
<proteinExistence type="predicted"/>
<sequence length="457" mass="50832">MVDCPLPEIFFGGARGGGKTDGVLGKWALKEKRYGAAFNAVMFRKTTVSSEDAIERSREIFGPLGGKFNEAKLRWRMPNGGRVSFAYLDSVKDAQEYQGRNLTDAWVEEAGQYDSPDAIDRLFGVLRSAQGVPVQLILTANPGGPGQHWIRERYKLNPFPRGPKLVTRLLSNGNVHKMAVIPSRITDNKVMLASDPQYIDRLHLVGSAQLVKAWLDGDWTAIEGAFFGEWSEQRHVIEPFRIPDDWLRFRSMDWGSASPFSVGWWAVVGDDHRIPGLQGTLPRGALVRYREWYGASGPNKGLKLTAEEVGAGIKSREGGEKITYGVLDPAAFAEDGGPSIASRLMTKSVVFRPADNKRVASRGAMGGWDIMRQRLKGQDGVPMIYCFSTCEASIRTIPVLQHDQSRPEDLDTNTEDHAADEWRYACMSRPWVPVTAQPKKPDSGYRSTGSKVSRSWR</sequence>
<dbReference type="InterPro" id="IPR027417">
    <property type="entry name" value="P-loop_NTPase"/>
</dbReference>
<evidence type="ECO:0000256" key="1">
    <source>
        <dbReference type="SAM" id="MobiDB-lite"/>
    </source>
</evidence>
<comment type="caution">
    <text evidence="3">The sequence shown here is derived from an EMBL/GenBank/DDBJ whole genome shotgun (WGS) entry which is preliminary data.</text>
</comment>
<evidence type="ECO:0000313" key="4">
    <source>
        <dbReference type="Proteomes" id="UP000572984"/>
    </source>
</evidence>
<dbReference type="Gene3D" id="3.30.420.280">
    <property type="match status" value="1"/>
</dbReference>
<evidence type="ECO:0000313" key="3">
    <source>
        <dbReference type="EMBL" id="MBA1156922.1"/>
    </source>
</evidence>
<accession>A0A838BPU3</accession>
<evidence type="ECO:0000259" key="2">
    <source>
        <dbReference type="Pfam" id="PF04466"/>
    </source>
</evidence>
<protein>
    <submittedName>
        <fullName evidence="3">Terminase</fullName>
    </submittedName>
</protein>
<dbReference type="AlphaFoldDB" id="A0A838BPU3"/>
<dbReference type="Pfam" id="PF04466">
    <property type="entry name" value="Terminase_3"/>
    <property type="match status" value="1"/>
</dbReference>
<feature type="domain" description="Phage terminase large subunit N-terminal" evidence="2">
    <location>
        <begin position="13"/>
        <end position="154"/>
    </location>
</feature>
<name>A0A838BPU3_9HYPH</name>
<feature type="compositionally biased region" description="Polar residues" evidence="1">
    <location>
        <begin position="445"/>
        <end position="457"/>
    </location>
</feature>
<dbReference type="EMBL" id="JACDXJ010000001">
    <property type="protein sequence ID" value="MBA1156922.1"/>
    <property type="molecule type" value="Genomic_DNA"/>
</dbReference>
<reference evidence="3 4" key="1">
    <citation type="submission" date="2020-07" db="EMBL/GenBank/DDBJ databases">
        <title>Draft genome and description of Microvirga mediterraneensis Marseille-Q2068 sp. nov.</title>
        <authorList>
            <person name="Boxberger M."/>
        </authorList>
    </citation>
    <scope>NUCLEOTIDE SEQUENCE [LARGE SCALE GENOMIC DNA]</scope>
    <source>
        <strain evidence="3 4">Marseille-Q2068</strain>
    </source>
</reference>
<dbReference type="Gene3D" id="3.40.50.300">
    <property type="entry name" value="P-loop containing nucleotide triphosphate hydrolases"/>
    <property type="match status" value="1"/>
</dbReference>